<evidence type="ECO:0000313" key="6">
    <source>
        <dbReference type="Proteomes" id="UP001595997"/>
    </source>
</evidence>
<gene>
    <name evidence="5" type="ORF">ACFPA8_07715</name>
</gene>
<keyword evidence="3" id="KW-0804">Transcription</keyword>
<dbReference type="InterPro" id="IPR036388">
    <property type="entry name" value="WH-like_DNA-bd_sf"/>
</dbReference>
<feature type="domain" description="HTH gntR-type" evidence="4">
    <location>
        <begin position="5"/>
        <end position="71"/>
    </location>
</feature>
<comment type="caution">
    <text evidence="5">The sequence shown here is derived from an EMBL/GenBank/DDBJ whole genome shotgun (WGS) entry which is preliminary data.</text>
</comment>
<protein>
    <submittedName>
        <fullName evidence="5">Winged helix-turn-helix domain-containing protein</fullName>
    </submittedName>
</protein>
<evidence type="ECO:0000256" key="3">
    <source>
        <dbReference type="ARBA" id="ARBA00023163"/>
    </source>
</evidence>
<proteinExistence type="predicted"/>
<dbReference type="Proteomes" id="UP001595997">
    <property type="component" value="Unassembled WGS sequence"/>
</dbReference>
<keyword evidence="2" id="KW-0238">DNA-binding</keyword>
<evidence type="ECO:0000256" key="1">
    <source>
        <dbReference type="ARBA" id="ARBA00023015"/>
    </source>
</evidence>
<dbReference type="PANTHER" id="PTHR44846">
    <property type="entry name" value="MANNOSYL-D-GLYCERATE TRANSPORT/METABOLISM SYSTEM REPRESSOR MNGR-RELATED"/>
    <property type="match status" value="1"/>
</dbReference>
<dbReference type="PANTHER" id="PTHR44846:SF17">
    <property type="entry name" value="GNTR-FAMILY TRANSCRIPTIONAL REGULATOR"/>
    <property type="match status" value="1"/>
</dbReference>
<dbReference type="SUPFAM" id="SSF46785">
    <property type="entry name" value="Winged helix' DNA-binding domain"/>
    <property type="match status" value="1"/>
</dbReference>
<evidence type="ECO:0000313" key="5">
    <source>
        <dbReference type="EMBL" id="MFC4494017.1"/>
    </source>
</evidence>
<keyword evidence="6" id="KW-1185">Reference proteome</keyword>
<evidence type="ECO:0000259" key="4">
    <source>
        <dbReference type="PROSITE" id="PS50949"/>
    </source>
</evidence>
<reference evidence="6" key="1">
    <citation type="journal article" date="2019" name="Int. J. Syst. Evol. Microbiol.">
        <title>The Global Catalogue of Microorganisms (GCM) 10K type strain sequencing project: providing services to taxonomists for standard genome sequencing and annotation.</title>
        <authorList>
            <consortium name="The Broad Institute Genomics Platform"/>
            <consortium name="The Broad Institute Genome Sequencing Center for Infectious Disease"/>
            <person name="Wu L."/>
            <person name="Ma J."/>
        </authorList>
    </citation>
    <scope>NUCLEOTIDE SEQUENCE [LARGE SCALE GENOMIC DNA]</scope>
    <source>
        <strain evidence="6">CGMCC 4.7357</strain>
    </source>
</reference>
<dbReference type="SMART" id="SM00345">
    <property type="entry name" value="HTH_GNTR"/>
    <property type="match status" value="1"/>
</dbReference>
<accession>A0ABV9A240</accession>
<dbReference type="InterPro" id="IPR036390">
    <property type="entry name" value="WH_DNA-bd_sf"/>
</dbReference>
<keyword evidence="1" id="KW-0805">Transcription regulation</keyword>
<dbReference type="EMBL" id="JBHSFH010000004">
    <property type="protein sequence ID" value="MFC4494017.1"/>
    <property type="molecule type" value="Genomic_DNA"/>
</dbReference>
<name>A0ABV9A240_9ACTN</name>
<sequence length="71" mass="7769">MTGPQYEWERVAGAIEADIRAGRLPKGARLPGERELAELHGCAVGTARRAVRALREREKVVTLPAKGTYVL</sequence>
<dbReference type="CDD" id="cd07377">
    <property type="entry name" value="WHTH_GntR"/>
    <property type="match status" value="1"/>
</dbReference>
<dbReference type="InterPro" id="IPR000524">
    <property type="entry name" value="Tscrpt_reg_HTH_GntR"/>
</dbReference>
<dbReference type="InterPro" id="IPR050679">
    <property type="entry name" value="Bact_HTH_transcr_reg"/>
</dbReference>
<dbReference type="Gene3D" id="1.10.10.10">
    <property type="entry name" value="Winged helix-like DNA-binding domain superfamily/Winged helix DNA-binding domain"/>
    <property type="match status" value="1"/>
</dbReference>
<organism evidence="5 6">
    <name type="scientific">Streptomyces ovatisporus</name>
    <dbReference type="NCBI Taxonomy" id="1128682"/>
    <lineage>
        <taxon>Bacteria</taxon>
        <taxon>Bacillati</taxon>
        <taxon>Actinomycetota</taxon>
        <taxon>Actinomycetes</taxon>
        <taxon>Kitasatosporales</taxon>
        <taxon>Streptomycetaceae</taxon>
        <taxon>Streptomyces</taxon>
    </lineage>
</organism>
<dbReference type="PROSITE" id="PS50949">
    <property type="entry name" value="HTH_GNTR"/>
    <property type="match status" value="1"/>
</dbReference>
<dbReference type="Pfam" id="PF00392">
    <property type="entry name" value="GntR"/>
    <property type="match status" value="1"/>
</dbReference>
<evidence type="ECO:0000256" key="2">
    <source>
        <dbReference type="ARBA" id="ARBA00023125"/>
    </source>
</evidence>
<dbReference type="RefSeq" id="WP_386444212.1">
    <property type="nucleotide sequence ID" value="NZ_JBHSFH010000004.1"/>
</dbReference>